<organism evidence="9 10">
    <name type="scientific">Elysia crispata</name>
    <name type="common">lettuce slug</name>
    <dbReference type="NCBI Taxonomy" id="231223"/>
    <lineage>
        <taxon>Eukaryota</taxon>
        <taxon>Metazoa</taxon>
        <taxon>Spiralia</taxon>
        <taxon>Lophotrochozoa</taxon>
        <taxon>Mollusca</taxon>
        <taxon>Gastropoda</taxon>
        <taxon>Heterobranchia</taxon>
        <taxon>Euthyneura</taxon>
        <taxon>Panpulmonata</taxon>
        <taxon>Sacoglossa</taxon>
        <taxon>Placobranchoidea</taxon>
        <taxon>Plakobranchidae</taxon>
        <taxon>Elysia</taxon>
    </lineage>
</organism>
<keyword evidence="3 6" id="KW-0238">DNA-binding</keyword>
<dbReference type="GO" id="GO:0000978">
    <property type="term" value="F:RNA polymerase II cis-regulatory region sequence-specific DNA binding"/>
    <property type="evidence" value="ECO:0007669"/>
    <property type="project" value="TreeGrafter"/>
</dbReference>
<dbReference type="PROSITE" id="PS50118">
    <property type="entry name" value="HMG_BOX_2"/>
    <property type="match status" value="1"/>
</dbReference>
<dbReference type="Gene3D" id="1.10.30.10">
    <property type="entry name" value="High mobility group box domain"/>
    <property type="match status" value="1"/>
</dbReference>
<keyword evidence="10" id="KW-1185">Reference proteome</keyword>
<dbReference type="SUPFAM" id="SSF47095">
    <property type="entry name" value="HMG-box"/>
    <property type="match status" value="1"/>
</dbReference>
<accession>A0AAE1A0K0</accession>
<feature type="compositionally biased region" description="Low complexity" evidence="7">
    <location>
        <begin position="294"/>
        <end position="304"/>
    </location>
</feature>
<dbReference type="EMBL" id="JAWDGP010002977">
    <property type="protein sequence ID" value="KAK3778316.1"/>
    <property type="molecule type" value="Genomic_DNA"/>
</dbReference>
<feature type="compositionally biased region" description="Low complexity" evidence="7">
    <location>
        <begin position="355"/>
        <end position="364"/>
    </location>
</feature>
<proteinExistence type="predicted"/>
<evidence type="ECO:0000259" key="8">
    <source>
        <dbReference type="PROSITE" id="PS50118"/>
    </source>
</evidence>
<dbReference type="Proteomes" id="UP001283361">
    <property type="component" value="Unassembled WGS sequence"/>
</dbReference>
<feature type="compositionally biased region" description="Low complexity" evidence="7">
    <location>
        <begin position="212"/>
        <end position="229"/>
    </location>
</feature>
<dbReference type="PANTHER" id="PTHR45803:SF5">
    <property type="entry name" value="SOX100B"/>
    <property type="match status" value="1"/>
</dbReference>
<dbReference type="InterPro" id="IPR009071">
    <property type="entry name" value="HMG_box_dom"/>
</dbReference>
<protein>
    <recommendedName>
        <fullName evidence="8">HMG box domain-containing protein</fullName>
    </recommendedName>
</protein>
<evidence type="ECO:0000313" key="9">
    <source>
        <dbReference type="EMBL" id="KAK3778316.1"/>
    </source>
</evidence>
<feature type="region of interest" description="Disordered" evidence="7">
    <location>
        <begin position="1"/>
        <end position="144"/>
    </location>
</feature>
<keyword evidence="2" id="KW-0805">Transcription regulation</keyword>
<evidence type="ECO:0000256" key="4">
    <source>
        <dbReference type="ARBA" id="ARBA00023163"/>
    </source>
</evidence>
<feature type="compositionally biased region" description="Low complexity" evidence="7">
    <location>
        <begin position="239"/>
        <end position="251"/>
    </location>
</feature>
<evidence type="ECO:0000256" key="6">
    <source>
        <dbReference type="PROSITE-ProRule" id="PRU00267"/>
    </source>
</evidence>
<sequence>MCGMGGLSDTPYEKSRDIEIVSDAHSKNTQQLRYRLLNEGEKKPFVEEAERLRLQHKKDHPDYKYQPRRRKGPKGSGGSETAAGGGAASARSGSSGGSSGGHKGGAVRDTSSPSDECSSECSSQQGNSTGPPTPPVTPTQHDPAGVKCMYERRGHRGYVMGPSGHPIDFSGMDLSPEVIEQFDDQDLDQYLPPPGMPHHLQPPHSSSHHTEPAPAYGSYYGPGPSTSSSIQPGTSGWAPPSYRMSTSSSGGSPPYLPPYMASVPPGAAHMGGMQAPYDLSDPSTNTLPGTGNRSPTSASSVTSSRGPQTSPQNLATSDNFLTSPESSCKYRNNSSSGAGLDDGCGVPLKVDQQHQHQQQQQQQHHNLRTSYRYDSPPSSSTSGGIYGQQFPSHSGGPRYPVDPDQGPHSHMAGPYAPQPGPMGYQYGMALHGRQGMFSAIPAAVPTEQGWTMERYG</sequence>
<feature type="compositionally biased region" description="Polar residues" evidence="7">
    <location>
        <begin position="305"/>
        <end position="337"/>
    </location>
</feature>
<feature type="compositionally biased region" description="Gly residues" evidence="7">
    <location>
        <begin position="94"/>
        <end position="104"/>
    </location>
</feature>
<dbReference type="GO" id="GO:0005634">
    <property type="term" value="C:nucleus"/>
    <property type="evidence" value="ECO:0007669"/>
    <property type="project" value="UniProtKB-SubCell"/>
</dbReference>
<evidence type="ECO:0000313" key="10">
    <source>
        <dbReference type="Proteomes" id="UP001283361"/>
    </source>
</evidence>
<evidence type="ECO:0000256" key="3">
    <source>
        <dbReference type="ARBA" id="ARBA00023125"/>
    </source>
</evidence>
<evidence type="ECO:0000256" key="2">
    <source>
        <dbReference type="ARBA" id="ARBA00023015"/>
    </source>
</evidence>
<feature type="region of interest" description="Disordered" evidence="7">
    <location>
        <begin position="186"/>
        <end position="251"/>
    </location>
</feature>
<evidence type="ECO:0000256" key="1">
    <source>
        <dbReference type="ARBA" id="ARBA00004123"/>
    </source>
</evidence>
<feature type="region of interest" description="Disordered" evidence="7">
    <location>
        <begin position="271"/>
        <end position="420"/>
    </location>
</feature>
<name>A0AAE1A0K0_9GAST</name>
<feature type="compositionally biased region" description="Polar residues" evidence="7">
    <location>
        <begin position="281"/>
        <end position="293"/>
    </location>
</feature>
<dbReference type="PANTHER" id="PTHR45803">
    <property type="entry name" value="SOX100B"/>
    <property type="match status" value="1"/>
</dbReference>
<evidence type="ECO:0000256" key="7">
    <source>
        <dbReference type="SAM" id="MobiDB-lite"/>
    </source>
</evidence>
<evidence type="ECO:0000256" key="5">
    <source>
        <dbReference type="ARBA" id="ARBA00023242"/>
    </source>
</evidence>
<comment type="subcellular location">
    <subcellularLocation>
        <location evidence="1">Nucleus</location>
    </subcellularLocation>
</comment>
<feature type="compositionally biased region" description="Basic and acidic residues" evidence="7">
    <location>
        <begin position="36"/>
        <end position="65"/>
    </location>
</feature>
<keyword evidence="4" id="KW-0804">Transcription</keyword>
<feature type="domain" description="HMG box" evidence="8">
    <location>
        <begin position="33"/>
        <end position="64"/>
    </location>
</feature>
<gene>
    <name evidence="9" type="ORF">RRG08_016780</name>
</gene>
<dbReference type="GO" id="GO:0000981">
    <property type="term" value="F:DNA-binding transcription factor activity, RNA polymerase II-specific"/>
    <property type="evidence" value="ECO:0007669"/>
    <property type="project" value="TreeGrafter"/>
</dbReference>
<feature type="DNA-binding region" description="HMG box" evidence="6">
    <location>
        <begin position="33"/>
        <end position="64"/>
    </location>
</feature>
<feature type="compositionally biased region" description="Low complexity" evidence="7">
    <location>
        <begin position="109"/>
        <end position="130"/>
    </location>
</feature>
<reference evidence="9" key="1">
    <citation type="journal article" date="2023" name="G3 (Bethesda)">
        <title>A reference genome for the long-term kleptoplast-retaining sea slug Elysia crispata morphotype clarki.</title>
        <authorList>
            <person name="Eastman K.E."/>
            <person name="Pendleton A.L."/>
            <person name="Shaikh M.A."/>
            <person name="Suttiyut T."/>
            <person name="Ogas R."/>
            <person name="Tomko P."/>
            <person name="Gavelis G."/>
            <person name="Widhalm J.R."/>
            <person name="Wisecaver J.H."/>
        </authorList>
    </citation>
    <scope>NUCLEOTIDE SEQUENCE</scope>
    <source>
        <strain evidence="9">ECLA1</strain>
    </source>
</reference>
<comment type="caution">
    <text evidence="9">The sequence shown here is derived from an EMBL/GenBank/DDBJ whole genome shotgun (WGS) entry which is preliminary data.</text>
</comment>
<feature type="compositionally biased region" description="Basic and acidic residues" evidence="7">
    <location>
        <begin position="11"/>
        <end position="26"/>
    </location>
</feature>
<dbReference type="InterPro" id="IPR050917">
    <property type="entry name" value="SOX_TF"/>
</dbReference>
<dbReference type="AlphaFoldDB" id="A0AAE1A0K0"/>
<feature type="compositionally biased region" description="Gly residues" evidence="7">
    <location>
        <begin position="74"/>
        <end position="87"/>
    </location>
</feature>
<keyword evidence="5 6" id="KW-0539">Nucleus</keyword>
<dbReference type="InterPro" id="IPR036910">
    <property type="entry name" value="HMG_box_dom_sf"/>
</dbReference>